<evidence type="ECO:0000259" key="1">
    <source>
        <dbReference type="Pfam" id="PF13460"/>
    </source>
</evidence>
<gene>
    <name evidence="2" type="ORF">ACFFNY_11115</name>
</gene>
<dbReference type="PANTHER" id="PTHR43162:SF1">
    <property type="entry name" value="PRESTALK A DIFFERENTIATION PROTEIN A"/>
    <property type="match status" value="1"/>
</dbReference>
<keyword evidence="3" id="KW-1185">Reference proteome</keyword>
<evidence type="ECO:0000313" key="3">
    <source>
        <dbReference type="Proteomes" id="UP001589619"/>
    </source>
</evidence>
<name>A0ABV5VVS5_9BACL</name>
<dbReference type="Gene3D" id="3.40.50.720">
    <property type="entry name" value="NAD(P)-binding Rossmann-like Domain"/>
    <property type="match status" value="1"/>
</dbReference>
<dbReference type="PANTHER" id="PTHR43162">
    <property type="match status" value="1"/>
</dbReference>
<reference evidence="2 3" key="1">
    <citation type="submission" date="2024-09" db="EMBL/GenBank/DDBJ databases">
        <authorList>
            <person name="Sun Q."/>
            <person name="Mori K."/>
        </authorList>
    </citation>
    <scope>NUCLEOTIDE SEQUENCE [LARGE SCALE GENOMIC DNA]</scope>
    <source>
        <strain evidence="2 3">JCM 12520</strain>
    </source>
</reference>
<organism evidence="2 3">
    <name type="scientific">Paenibacillus hodogayensis</name>
    <dbReference type="NCBI Taxonomy" id="279208"/>
    <lineage>
        <taxon>Bacteria</taxon>
        <taxon>Bacillati</taxon>
        <taxon>Bacillota</taxon>
        <taxon>Bacilli</taxon>
        <taxon>Bacillales</taxon>
        <taxon>Paenibacillaceae</taxon>
        <taxon>Paenibacillus</taxon>
    </lineage>
</organism>
<dbReference type="InterPro" id="IPR016040">
    <property type="entry name" value="NAD(P)-bd_dom"/>
</dbReference>
<dbReference type="RefSeq" id="WP_344910831.1">
    <property type="nucleotide sequence ID" value="NZ_BAAAYO010000010.1"/>
</dbReference>
<dbReference type="Proteomes" id="UP001589619">
    <property type="component" value="Unassembled WGS sequence"/>
</dbReference>
<evidence type="ECO:0000313" key="2">
    <source>
        <dbReference type="EMBL" id="MFB9752106.1"/>
    </source>
</evidence>
<accession>A0ABV5VVS5</accession>
<dbReference type="Gene3D" id="3.90.25.10">
    <property type="entry name" value="UDP-galactose 4-epimerase, domain 1"/>
    <property type="match status" value="1"/>
</dbReference>
<dbReference type="InterPro" id="IPR036291">
    <property type="entry name" value="NAD(P)-bd_dom_sf"/>
</dbReference>
<dbReference type="Pfam" id="PF13460">
    <property type="entry name" value="NAD_binding_10"/>
    <property type="match status" value="1"/>
</dbReference>
<dbReference type="SUPFAM" id="SSF51735">
    <property type="entry name" value="NAD(P)-binding Rossmann-fold domains"/>
    <property type="match status" value="1"/>
</dbReference>
<comment type="caution">
    <text evidence="2">The sequence shown here is derived from an EMBL/GenBank/DDBJ whole genome shotgun (WGS) entry which is preliminary data.</text>
</comment>
<sequence>MTILVTGATGNVGRHVVHTLFQSGRSVRALSRNPKAAILPEEVEVVYGDLTMPETLVPVLKGIEGIFLLTSSAGGSPLQTGSEIIELAVKAGVRRIVMLWNGEKGTVERATEASDLEWTHIHPYCEFMSNTLAWTESIRTERVVREPFGDTPNAVIHEADVAAVAATVLTQDGHAGKTYVLTGPEALTPRDKARMIGEALGRNIRFSELSKDQAHERMKTMNLPEDVIEYVLHWHENLPAEAYTVVPTVKEVTGQQARTFAQWVTAHIQDFS</sequence>
<feature type="domain" description="NAD(P)-binding" evidence="1">
    <location>
        <begin position="7"/>
        <end position="171"/>
    </location>
</feature>
<dbReference type="InterPro" id="IPR051604">
    <property type="entry name" value="Ergot_Alk_Oxidoreductase"/>
</dbReference>
<proteinExistence type="predicted"/>
<protein>
    <submittedName>
        <fullName evidence="2">NAD(P)H-binding protein</fullName>
    </submittedName>
</protein>
<dbReference type="EMBL" id="JBHMAG010000009">
    <property type="protein sequence ID" value="MFB9752106.1"/>
    <property type="molecule type" value="Genomic_DNA"/>
</dbReference>